<evidence type="ECO:0000313" key="2">
    <source>
        <dbReference type="Proteomes" id="UP001344447"/>
    </source>
</evidence>
<dbReference type="Proteomes" id="UP001344447">
    <property type="component" value="Unassembled WGS sequence"/>
</dbReference>
<accession>A0AAN7TRY4</accession>
<comment type="caution">
    <text evidence="1">The sequence shown here is derived from an EMBL/GenBank/DDBJ whole genome shotgun (WGS) entry which is preliminary data.</text>
</comment>
<dbReference type="AlphaFoldDB" id="A0AAN7TRY4"/>
<gene>
    <name evidence="1" type="ORF">RB653_010216</name>
</gene>
<sequence>MSNHNDNNLKRNDEDEIFTPIARGIIETIETSKELKKETCTLLDKSIKNGSKLLVNEYESPIYRNAFEDAKTKIDGFNPYVTVIGATLIPYLITKPKFLKLRPIIFGLAGHSASMYYCFPTEISFAAKRSVDYYNELKEKL</sequence>
<evidence type="ECO:0000313" key="1">
    <source>
        <dbReference type="EMBL" id="KAK5574961.1"/>
    </source>
</evidence>
<organism evidence="1 2">
    <name type="scientific">Dictyostelium firmibasis</name>
    <dbReference type="NCBI Taxonomy" id="79012"/>
    <lineage>
        <taxon>Eukaryota</taxon>
        <taxon>Amoebozoa</taxon>
        <taxon>Evosea</taxon>
        <taxon>Eumycetozoa</taxon>
        <taxon>Dictyostelia</taxon>
        <taxon>Dictyosteliales</taxon>
        <taxon>Dictyosteliaceae</taxon>
        <taxon>Dictyostelium</taxon>
    </lineage>
</organism>
<reference evidence="1 2" key="1">
    <citation type="submission" date="2023-11" db="EMBL/GenBank/DDBJ databases">
        <title>Dfirmibasis_genome.</title>
        <authorList>
            <person name="Edelbroek B."/>
            <person name="Kjellin J."/>
            <person name="Jerlstrom-Hultqvist J."/>
            <person name="Soderbom F."/>
        </authorList>
    </citation>
    <scope>NUCLEOTIDE SEQUENCE [LARGE SCALE GENOMIC DNA]</scope>
    <source>
        <strain evidence="1 2">TNS-C-14</strain>
    </source>
</reference>
<keyword evidence="2" id="KW-1185">Reference proteome</keyword>
<proteinExistence type="predicted"/>
<name>A0AAN7TRY4_9MYCE</name>
<protein>
    <recommendedName>
        <fullName evidence="3">MICOS complex subunit</fullName>
    </recommendedName>
</protein>
<evidence type="ECO:0008006" key="3">
    <source>
        <dbReference type="Google" id="ProtNLM"/>
    </source>
</evidence>
<dbReference type="EMBL" id="JAVFKY010000006">
    <property type="protein sequence ID" value="KAK5574961.1"/>
    <property type="molecule type" value="Genomic_DNA"/>
</dbReference>